<organism evidence="6 7">
    <name type="scientific">Actinospica durhamensis</name>
    <dbReference type="NCBI Taxonomy" id="1508375"/>
    <lineage>
        <taxon>Bacteria</taxon>
        <taxon>Bacillati</taxon>
        <taxon>Actinomycetota</taxon>
        <taxon>Actinomycetes</taxon>
        <taxon>Catenulisporales</taxon>
        <taxon>Actinospicaceae</taxon>
        <taxon>Actinospica</taxon>
    </lineage>
</organism>
<dbReference type="RefSeq" id="WP_212533640.1">
    <property type="nucleotide sequence ID" value="NZ_JAGSOG010000394.1"/>
</dbReference>
<evidence type="ECO:0000313" key="6">
    <source>
        <dbReference type="EMBL" id="MBR7839200.1"/>
    </source>
</evidence>
<keyword evidence="7" id="KW-1185">Reference proteome</keyword>
<keyword evidence="4" id="KW-0472">Membrane</keyword>
<proteinExistence type="predicted"/>
<gene>
    <name evidence="6" type="ORF">KDL01_38415</name>
</gene>
<reference evidence="6" key="1">
    <citation type="submission" date="2021-04" db="EMBL/GenBank/DDBJ databases">
        <title>Genome based classification of Actinospica acidithermotolerans sp. nov., an actinobacterium isolated from an Indonesian hot spring.</title>
        <authorList>
            <person name="Kusuma A.B."/>
            <person name="Putra K.E."/>
            <person name="Nafisah S."/>
            <person name="Loh J."/>
            <person name="Nouioui I."/>
            <person name="Goodfellow M."/>
        </authorList>
    </citation>
    <scope>NUCLEOTIDE SEQUENCE</scope>
    <source>
        <strain evidence="6">CSCA 57</strain>
    </source>
</reference>
<dbReference type="GO" id="GO:0070273">
    <property type="term" value="F:phosphatidylinositol-4-phosphate binding"/>
    <property type="evidence" value="ECO:0007669"/>
    <property type="project" value="InterPro"/>
</dbReference>
<comment type="subcellular location">
    <subcellularLocation>
        <location evidence="1">Golgi apparatus membrane</location>
        <topology evidence="1">Peripheral membrane protein</topology>
        <orientation evidence="1">Cytoplasmic side</orientation>
    </subcellularLocation>
</comment>
<dbReference type="GO" id="GO:0012505">
    <property type="term" value="C:endomembrane system"/>
    <property type="evidence" value="ECO:0007669"/>
    <property type="project" value="UniProtKB-ARBA"/>
</dbReference>
<evidence type="ECO:0000256" key="4">
    <source>
        <dbReference type="ARBA" id="ARBA00023136"/>
    </source>
</evidence>
<evidence type="ECO:0000256" key="1">
    <source>
        <dbReference type="ARBA" id="ARBA00004255"/>
    </source>
</evidence>
<dbReference type="InterPro" id="IPR038261">
    <property type="entry name" value="GPP34-like_sf"/>
</dbReference>
<name>A0A941EWM3_9ACTN</name>
<dbReference type="InterPro" id="IPR008628">
    <property type="entry name" value="GPP34-like"/>
</dbReference>
<dbReference type="GO" id="GO:0005737">
    <property type="term" value="C:cytoplasm"/>
    <property type="evidence" value="ECO:0007669"/>
    <property type="project" value="UniProtKB-ARBA"/>
</dbReference>
<evidence type="ECO:0000256" key="2">
    <source>
        <dbReference type="ARBA" id="ARBA00023034"/>
    </source>
</evidence>
<evidence type="ECO:0000313" key="7">
    <source>
        <dbReference type="Proteomes" id="UP000675781"/>
    </source>
</evidence>
<accession>A0A941EWM3</accession>
<evidence type="ECO:0000256" key="3">
    <source>
        <dbReference type="ARBA" id="ARBA00023121"/>
    </source>
</evidence>
<dbReference type="EMBL" id="JAGSOG010000394">
    <property type="protein sequence ID" value="MBR7839200.1"/>
    <property type="molecule type" value="Genomic_DNA"/>
</dbReference>
<comment type="caution">
    <text evidence="6">The sequence shown here is derived from an EMBL/GenBank/DDBJ whole genome shotgun (WGS) entry which is preliminary data.</text>
</comment>
<sequence>METLGEDLVLLALRPNGTMHAQQKLRFAVAGSELLRLAALGRVEIVAGRVFLLDVTSTGHPLLDEALLDLGRRGGGEPAEAWIARARPGLRERYLAHLAAQEAVRVERHRALGLFRVSRWHVLDLGRVNEVRARLDRIAASTGELTPEQTAFAGLVHVAGLDVALYPAGPGAAARARLRQIARKRPLDTIAPSTPTDPANWLVTAVVMASLDAAAPASVSNAASHSGAAGSIVHQHNNTPQHDTHHHGTGGSQHGGGAHGGGSHGGFDSGGGGGHH</sequence>
<protein>
    <submittedName>
        <fullName evidence="6">GPP34 family phosphoprotein</fullName>
    </submittedName>
</protein>
<keyword evidence="3" id="KW-0446">Lipid-binding</keyword>
<keyword evidence="2" id="KW-0333">Golgi apparatus</keyword>
<dbReference type="Pfam" id="PF05719">
    <property type="entry name" value="GPP34"/>
    <property type="match status" value="1"/>
</dbReference>
<feature type="region of interest" description="Disordered" evidence="5">
    <location>
        <begin position="225"/>
        <end position="276"/>
    </location>
</feature>
<feature type="compositionally biased region" description="Gly residues" evidence="5">
    <location>
        <begin position="249"/>
        <end position="276"/>
    </location>
</feature>
<dbReference type="AlphaFoldDB" id="A0A941EWM3"/>
<dbReference type="Gene3D" id="1.10.3630.10">
    <property type="entry name" value="yeast vps74-n-term truncation variant domain like"/>
    <property type="match status" value="1"/>
</dbReference>
<dbReference type="Proteomes" id="UP000675781">
    <property type="component" value="Unassembled WGS sequence"/>
</dbReference>
<evidence type="ECO:0000256" key="5">
    <source>
        <dbReference type="SAM" id="MobiDB-lite"/>
    </source>
</evidence>